<reference evidence="3" key="2">
    <citation type="submission" date="2017-02" db="EMBL/GenBank/DDBJ databases">
        <title>Sunflower complete genome.</title>
        <authorList>
            <person name="Langlade N."/>
            <person name="Munos S."/>
        </authorList>
    </citation>
    <scope>NUCLEOTIDE SEQUENCE [LARGE SCALE GENOMIC DNA]</scope>
    <source>
        <tissue evidence="3">Leaves</tissue>
    </source>
</reference>
<dbReference type="EMBL" id="CM007894">
    <property type="protein sequence ID" value="OTG26471.1"/>
    <property type="molecule type" value="Genomic_DNA"/>
</dbReference>
<sequence length="56" mass="6379">MGAKLFSFIFLLTYVSFSIVFIRSLSHKNPNSPFLSIISPFSSQTLIFSADQWLFS</sequence>
<reference evidence="2 4" key="1">
    <citation type="journal article" date="2017" name="Nature">
        <title>The sunflower genome provides insights into oil metabolism, flowering and Asterid evolution.</title>
        <authorList>
            <person name="Badouin H."/>
            <person name="Gouzy J."/>
            <person name="Grassa C.J."/>
            <person name="Murat F."/>
            <person name="Staton S.E."/>
            <person name="Cottret L."/>
            <person name="Lelandais-Briere C."/>
            <person name="Owens G.L."/>
            <person name="Carrere S."/>
            <person name="Mayjonade B."/>
            <person name="Legrand L."/>
            <person name="Gill N."/>
            <person name="Kane N.C."/>
            <person name="Bowers J.E."/>
            <person name="Hubner S."/>
            <person name="Bellec A."/>
            <person name="Berard A."/>
            <person name="Berges H."/>
            <person name="Blanchet N."/>
            <person name="Boniface M.C."/>
            <person name="Brunel D."/>
            <person name="Catrice O."/>
            <person name="Chaidir N."/>
            <person name="Claudel C."/>
            <person name="Donnadieu C."/>
            <person name="Faraut T."/>
            <person name="Fievet G."/>
            <person name="Helmstetter N."/>
            <person name="King M."/>
            <person name="Knapp S.J."/>
            <person name="Lai Z."/>
            <person name="Le Paslier M.C."/>
            <person name="Lippi Y."/>
            <person name="Lorenzon L."/>
            <person name="Mandel J.R."/>
            <person name="Marage G."/>
            <person name="Marchand G."/>
            <person name="Marquand E."/>
            <person name="Bret-Mestries E."/>
            <person name="Morien E."/>
            <person name="Nambeesan S."/>
            <person name="Nguyen T."/>
            <person name="Pegot-Espagnet P."/>
            <person name="Pouilly N."/>
            <person name="Raftis F."/>
            <person name="Sallet E."/>
            <person name="Schiex T."/>
            <person name="Thomas J."/>
            <person name="Vandecasteele C."/>
            <person name="Vares D."/>
            <person name="Vear F."/>
            <person name="Vautrin S."/>
            <person name="Crespi M."/>
            <person name="Mangin B."/>
            <person name="Burke J.M."/>
            <person name="Salse J."/>
            <person name="Munos S."/>
            <person name="Vincourt P."/>
            <person name="Rieseberg L.H."/>
            <person name="Langlade N.B."/>
        </authorList>
    </citation>
    <scope>NUCLEOTIDE SEQUENCE [LARGE SCALE GENOMIC DNA]</scope>
    <source>
        <strain evidence="4">cv. SF193</strain>
        <tissue evidence="2">Leaves</tissue>
    </source>
</reference>
<dbReference type="Gramene" id="mRNA:HanXRQr2_Chr05g0233551">
    <property type="protein sequence ID" value="CDS:HanXRQr2_Chr05g0233551.1"/>
    <property type="gene ID" value="HanXRQr2_Chr05g0233551"/>
</dbReference>
<dbReference type="AlphaFoldDB" id="A0A251UVV9"/>
<dbReference type="EMBL" id="MNCJ02000320">
    <property type="protein sequence ID" value="KAF5807425.1"/>
    <property type="molecule type" value="Genomic_DNA"/>
</dbReference>
<organism evidence="3 4">
    <name type="scientific">Helianthus annuus</name>
    <name type="common">Common sunflower</name>
    <dbReference type="NCBI Taxonomy" id="4232"/>
    <lineage>
        <taxon>Eukaryota</taxon>
        <taxon>Viridiplantae</taxon>
        <taxon>Streptophyta</taxon>
        <taxon>Embryophyta</taxon>
        <taxon>Tracheophyta</taxon>
        <taxon>Spermatophyta</taxon>
        <taxon>Magnoliopsida</taxon>
        <taxon>eudicotyledons</taxon>
        <taxon>Gunneridae</taxon>
        <taxon>Pentapetalae</taxon>
        <taxon>asterids</taxon>
        <taxon>campanulids</taxon>
        <taxon>Asterales</taxon>
        <taxon>Asteraceae</taxon>
        <taxon>Asteroideae</taxon>
        <taxon>Heliantheae alliance</taxon>
        <taxon>Heliantheae</taxon>
        <taxon>Helianthus</taxon>
    </lineage>
</organism>
<name>A0A251UVV9_HELAN</name>
<evidence type="ECO:0000313" key="4">
    <source>
        <dbReference type="Proteomes" id="UP000215914"/>
    </source>
</evidence>
<keyword evidence="4" id="KW-1185">Reference proteome</keyword>
<keyword evidence="1" id="KW-1133">Transmembrane helix</keyword>
<accession>A0A251UVV9</accession>
<feature type="transmembrane region" description="Helical" evidence="1">
    <location>
        <begin position="6"/>
        <end position="25"/>
    </location>
</feature>
<dbReference type="Proteomes" id="UP000215914">
    <property type="component" value="Chromosome 5"/>
</dbReference>
<reference evidence="2" key="3">
    <citation type="submission" date="2020-06" db="EMBL/GenBank/DDBJ databases">
        <title>Helianthus annuus Genome sequencing and assembly Release 2.</title>
        <authorList>
            <person name="Gouzy J."/>
            <person name="Langlade N."/>
            <person name="Munos S."/>
        </authorList>
    </citation>
    <scope>NUCLEOTIDE SEQUENCE</scope>
    <source>
        <tissue evidence="2">Leaves</tissue>
    </source>
</reference>
<keyword evidence="1" id="KW-0472">Membrane</keyword>
<evidence type="ECO:0000313" key="3">
    <source>
        <dbReference type="EMBL" id="OTG26471.1"/>
    </source>
</evidence>
<evidence type="ECO:0000256" key="1">
    <source>
        <dbReference type="SAM" id="Phobius"/>
    </source>
</evidence>
<protein>
    <submittedName>
        <fullName evidence="3">Uncharacterized protein</fullName>
    </submittedName>
</protein>
<gene>
    <name evidence="3" type="ORF">HannXRQ_Chr05g0159061</name>
    <name evidence="2" type="ORF">HanXRQr2_Chr05g0233551</name>
</gene>
<dbReference type="InParanoid" id="A0A251UVV9"/>
<proteinExistence type="predicted"/>
<evidence type="ECO:0000313" key="2">
    <source>
        <dbReference type="EMBL" id="KAF5807425.1"/>
    </source>
</evidence>
<keyword evidence="1" id="KW-0812">Transmembrane</keyword>